<dbReference type="GO" id="GO:0006412">
    <property type="term" value="P:translation"/>
    <property type="evidence" value="ECO:0007669"/>
    <property type="project" value="UniProtKB-UniRule"/>
</dbReference>
<evidence type="ECO:0000256" key="2">
    <source>
        <dbReference type="ARBA" id="ARBA00022980"/>
    </source>
</evidence>
<feature type="compositionally biased region" description="Basic residues" evidence="6">
    <location>
        <begin position="1"/>
        <end position="18"/>
    </location>
</feature>
<dbReference type="RefSeq" id="WP_013110824.1">
    <property type="nucleotide sequence ID" value="NZ_CP036299.1"/>
</dbReference>
<dbReference type="Pfam" id="PF01783">
    <property type="entry name" value="Ribosomal_L32p"/>
    <property type="match status" value="1"/>
</dbReference>
<reference evidence="7 8" key="1">
    <citation type="submission" date="2019-02" db="EMBL/GenBank/DDBJ databases">
        <title>Deep-cultivation of Planctomycetes and their phenomic and genomic characterization uncovers novel biology.</title>
        <authorList>
            <person name="Wiegand S."/>
            <person name="Jogler M."/>
            <person name="Boedeker C."/>
            <person name="Pinto D."/>
            <person name="Vollmers J."/>
            <person name="Rivas-Marin E."/>
            <person name="Kohn T."/>
            <person name="Peeters S.H."/>
            <person name="Heuer A."/>
            <person name="Rast P."/>
            <person name="Oberbeckmann S."/>
            <person name="Bunk B."/>
            <person name="Jeske O."/>
            <person name="Meyerdierks A."/>
            <person name="Storesund J.E."/>
            <person name="Kallscheuer N."/>
            <person name="Luecker S."/>
            <person name="Lage O.M."/>
            <person name="Pohl T."/>
            <person name="Merkel B.J."/>
            <person name="Hornburger P."/>
            <person name="Mueller R.-W."/>
            <person name="Bruemmer F."/>
            <person name="Labrenz M."/>
            <person name="Spormann A.M."/>
            <person name="Op den Camp H."/>
            <person name="Overmann J."/>
            <person name="Amann R."/>
            <person name="Jetten M.S.M."/>
            <person name="Mascher T."/>
            <person name="Medema M.H."/>
            <person name="Devos D.P."/>
            <person name="Kaster A.-K."/>
            <person name="Ovreas L."/>
            <person name="Rohde M."/>
            <person name="Galperin M.Y."/>
            <person name="Jogler C."/>
        </authorList>
    </citation>
    <scope>NUCLEOTIDE SEQUENCE [LARGE SCALE GENOMIC DNA]</scope>
    <source>
        <strain evidence="7 8">Spb1</strain>
    </source>
</reference>
<keyword evidence="3 5" id="KW-0687">Ribonucleoprotein</keyword>
<evidence type="ECO:0000256" key="5">
    <source>
        <dbReference type="HAMAP-Rule" id="MF_00340"/>
    </source>
</evidence>
<dbReference type="EMBL" id="CP036299">
    <property type="protein sequence ID" value="QDV31397.1"/>
    <property type="molecule type" value="Genomic_DNA"/>
</dbReference>
<protein>
    <recommendedName>
        <fullName evidence="4 5">Large ribosomal subunit protein bL32</fullName>
    </recommendedName>
</protein>
<comment type="similarity">
    <text evidence="1 5">Belongs to the bacterial ribosomal protein bL32 family.</text>
</comment>
<dbReference type="InterPro" id="IPR011332">
    <property type="entry name" value="Ribosomal_zn-bd"/>
</dbReference>
<evidence type="ECO:0000256" key="1">
    <source>
        <dbReference type="ARBA" id="ARBA00008560"/>
    </source>
</evidence>
<organism evidence="7 8">
    <name type="scientific">Planctopirus ephydatiae</name>
    <dbReference type="NCBI Taxonomy" id="2528019"/>
    <lineage>
        <taxon>Bacteria</taxon>
        <taxon>Pseudomonadati</taxon>
        <taxon>Planctomycetota</taxon>
        <taxon>Planctomycetia</taxon>
        <taxon>Planctomycetales</taxon>
        <taxon>Planctomycetaceae</taxon>
        <taxon>Planctopirus</taxon>
    </lineage>
</organism>
<name>A0A518GS31_9PLAN</name>
<dbReference type="InterPro" id="IPR002677">
    <property type="entry name" value="Ribosomal_bL32"/>
</dbReference>
<gene>
    <name evidence="5 7" type="primary">rpmF</name>
    <name evidence="7" type="ORF">Spb1_33410</name>
</gene>
<evidence type="ECO:0000256" key="3">
    <source>
        <dbReference type="ARBA" id="ARBA00023274"/>
    </source>
</evidence>
<evidence type="ECO:0000256" key="4">
    <source>
        <dbReference type="ARBA" id="ARBA00035178"/>
    </source>
</evidence>
<sequence>MAVPKRRQSKGRSRRRRSHDFLTPLQLASCPQCSTPVPTHVVCPTCGYYQGRTLVADEKDAD</sequence>
<dbReference type="OrthoDB" id="9812874at2"/>
<dbReference type="HAMAP" id="MF_00340">
    <property type="entry name" value="Ribosomal_bL32"/>
    <property type="match status" value="1"/>
</dbReference>
<dbReference type="Proteomes" id="UP000315349">
    <property type="component" value="Chromosome"/>
</dbReference>
<evidence type="ECO:0000313" key="8">
    <source>
        <dbReference type="Proteomes" id="UP000315349"/>
    </source>
</evidence>
<keyword evidence="2 5" id="KW-0689">Ribosomal protein</keyword>
<dbReference type="GO" id="GO:0003735">
    <property type="term" value="F:structural constituent of ribosome"/>
    <property type="evidence" value="ECO:0007669"/>
    <property type="project" value="InterPro"/>
</dbReference>
<evidence type="ECO:0000256" key="6">
    <source>
        <dbReference type="SAM" id="MobiDB-lite"/>
    </source>
</evidence>
<keyword evidence="8" id="KW-1185">Reference proteome</keyword>
<feature type="region of interest" description="Disordered" evidence="6">
    <location>
        <begin position="1"/>
        <end position="20"/>
    </location>
</feature>
<dbReference type="InterPro" id="IPR044957">
    <property type="entry name" value="Ribosomal_bL32_bact"/>
</dbReference>
<dbReference type="GO" id="GO:0015934">
    <property type="term" value="C:large ribosomal subunit"/>
    <property type="evidence" value="ECO:0007669"/>
    <property type="project" value="InterPro"/>
</dbReference>
<dbReference type="AlphaFoldDB" id="A0A518GS31"/>
<dbReference type="NCBIfam" id="TIGR01031">
    <property type="entry name" value="rpmF_bact"/>
    <property type="match status" value="1"/>
</dbReference>
<dbReference type="PANTHER" id="PTHR35534:SF1">
    <property type="entry name" value="LARGE RIBOSOMAL SUBUNIT PROTEIN BL32"/>
    <property type="match status" value="1"/>
</dbReference>
<dbReference type="KEGG" id="peh:Spb1_33410"/>
<dbReference type="SUPFAM" id="SSF57829">
    <property type="entry name" value="Zn-binding ribosomal proteins"/>
    <property type="match status" value="1"/>
</dbReference>
<dbReference type="PANTHER" id="PTHR35534">
    <property type="entry name" value="50S RIBOSOMAL PROTEIN L32"/>
    <property type="match status" value="1"/>
</dbReference>
<evidence type="ECO:0000313" key="7">
    <source>
        <dbReference type="EMBL" id="QDV31397.1"/>
    </source>
</evidence>
<proteinExistence type="inferred from homology"/>
<accession>A0A518GS31</accession>